<keyword evidence="10" id="KW-1185">Reference proteome</keyword>
<sequence>MDLMNRVFKPYLDMVVIAFIDDILIYSRNEKDHDSHLRLVLQTLKYRELYAKFSKFEFWLLTLPEATQVFDVSIVGLGCVLMQNDKVIAYVSRQLKINEKNYPTHDLELADVVFALKVWHHYMYGVHVYVLTDHKSLQHVFNQKELNLRQRR</sequence>
<evidence type="ECO:0000259" key="8">
    <source>
        <dbReference type="Pfam" id="PF17917"/>
    </source>
</evidence>
<dbReference type="InterPro" id="IPR050951">
    <property type="entry name" value="Retrovirus_Pol_polyprotein"/>
</dbReference>
<reference evidence="9" key="1">
    <citation type="submission" date="2023-08" db="EMBL/GenBank/DDBJ databases">
        <title>A de novo genome assembly of Solanum verrucosum Schlechtendal, a Mexican diploid species geographically isolated from the other diploid A-genome species in potato relatives.</title>
        <authorList>
            <person name="Hosaka K."/>
        </authorList>
    </citation>
    <scope>NUCLEOTIDE SEQUENCE</scope>
    <source>
        <tissue evidence="9">Young leaves</tissue>
    </source>
</reference>
<dbReference type="InterPro" id="IPR000477">
    <property type="entry name" value="RT_dom"/>
</dbReference>
<keyword evidence="6" id="KW-0695">RNA-directed DNA polymerase</keyword>
<evidence type="ECO:0000259" key="7">
    <source>
        <dbReference type="Pfam" id="PF00078"/>
    </source>
</evidence>
<dbReference type="InterPro" id="IPR043502">
    <property type="entry name" value="DNA/RNA_pol_sf"/>
</dbReference>
<dbReference type="Proteomes" id="UP001234989">
    <property type="component" value="Chromosome 9"/>
</dbReference>
<evidence type="ECO:0000256" key="2">
    <source>
        <dbReference type="ARBA" id="ARBA00022695"/>
    </source>
</evidence>
<name>A0AAF0UIK9_SOLVR</name>
<keyword evidence="2" id="KW-0548">Nucleotidyltransferase</keyword>
<dbReference type="GO" id="GO:0003964">
    <property type="term" value="F:RNA-directed DNA polymerase activity"/>
    <property type="evidence" value="ECO:0007669"/>
    <property type="project" value="UniProtKB-KW"/>
</dbReference>
<evidence type="ECO:0000256" key="1">
    <source>
        <dbReference type="ARBA" id="ARBA00022679"/>
    </source>
</evidence>
<evidence type="ECO:0000313" key="9">
    <source>
        <dbReference type="EMBL" id="WMV46524.1"/>
    </source>
</evidence>
<dbReference type="PANTHER" id="PTHR37984:SF5">
    <property type="entry name" value="PROTEIN NYNRIN-LIKE"/>
    <property type="match status" value="1"/>
</dbReference>
<evidence type="ECO:0000256" key="4">
    <source>
        <dbReference type="ARBA" id="ARBA00022759"/>
    </source>
</evidence>
<dbReference type="GO" id="GO:0016787">
    <property type="term" value="F:hydrolase activity"/>
    <property type="evidence" value="ECO:0007669"/>
    <property type="project" value="UniProtKB-KW"/>
</dbReference>
<accession>A0AAF0UIK9</accession>
<dbReference type="Pfam" id="PF00078">
    <property type="entry name" value="RVT_1"/>
    <property type="match status" value="1"/>
</dbReference>
<keyword evidence="1" id="KW-0808">Transferase</keyword>
<feature type="domain" description="Reverse transcriptase" evidence="7">
    <location>
        <begin position="3"/>
        <end position="65"/>
    </location>
</feature>
<dbReference type="PANTHER" id="PTHR37984">
    <property type="entry name" value="PROTEIN CBG26694"/>
    <property type="match status" value="1"/>
</dbReference>
<gene>
    <name evidence="9" type="ORF">MTR67_039909</name>
</gene>
<dbReference type="SUPFAM" id="SSF56672">
    <property type="entry name" value="DNA/RNA polymerases"/>
    <property type="match status" value="1"/>
</dbReference>
<protein>
    <recommendedName>
        <fullName evidence="11">Reverse transcriptase</fullName>
    </recommendedName>
</protein>
<evidence type="ECO:0000313" key="10">
    <source>
        <dbReference type="Proteomes" id="UP001234989"/>
    </source>
</evidence>
<keyword evidence="4" id="KW-0255">Endonuclease</keyword>
<keyword evidence="5" id="KW-0378">Hydrolase</keyword>
<organism evidence="9 10">
    <name type="scientific">Solanum verrucosum</name>
    <dbReference type="NCBI Taxonomy" id="315347"/>
    <lineage>
        <taxon>Eukaryota</taxon>
        <taxon>Viridiplantae</taxon>
        <taxon>Streptophyta</taxon>
        <taxon>Embryophyta</taxon>
        <taxon>Tracheophyta</taxon>
        <taxon>Spermatophyta</taxon>
        <taxon>Magnoliopsida</taxon>
        <taxon>eudicotyledons</taxon>
        <taxon>Gunneridae</taxon>
        <taxon>Pentapetalae</taxon>
        <taxon>asterids</taxon>
        <taxon>lamiids</taxon>
        <taxon>Solanales</taxon>
        <taxon>Solanaceae</taxon>
        <taxon>Solanoideae</taxon>
        <taxon>Solaneae</taxon>
        <taxon>Solanum</taxon>
    </lineage>
</organism>
<evidence type="ECO:0008006" key="11">
    <source>
        <dbReference type="Google" id="ProtNLM"/>
    </source>
</evidence>
<dbReference type="InterPro" id="IPR043128">
    <property type="entry name" value="Rev_trsase/Diguanyl_cyclase"/>
</dbReference>
<dbReference type="EMBL" id="CP133620">
    <property type="protein sequence ID" value="WMV46524.1"/>
    <property type="molecule type" value="Genomic_DNA"/>
</dbReference>
<dbReference type="AlphaFoldDB" id="A0AAF0UIK9"/>
<evidence type="ECO:0000256" key="6">
    <source>
        <dbReference type="ARBA" id="ARBA00022918"/>
    </source>
</evidence>
<keyword evidence="3" id="KW-0540">Nuclease</keyword>
<proteinExistence type="predicted"/>
<evidence type="ECO:0000256" key="3">
    <source>
        <dbReference type="ARBA" id="ARBA00022722"/>
    </source>
</evidence>
<dbReference type="Gene3D" id="3.30.70.270">
    <property type="match status" value="1"/>
</dbReference>
<feature type="domain" description="Reverse transcriptase RNase H-like" evidence="8">
    <location>
        <begin position="71"/>
        <end position="152"/>
    </location>
</feature>
<dbReference type="GO" id="GO:0004519">
    <property type="term" value="F:endonuclease activity"/>
    <property type="evidence" value="ECO:0007669"/>
    <property type="project" value="UniProtKB-KW"/>
</dbReference>
<dbReference type="InterPro" id="IPR041373">
    <property type="entry name" value="RT_RNaseH"/>
</dbReference>
<evidence type="ECO:0000256" key="5">
    <source>
        <dbReference type="ARBA" id="ARBA00022801"/>
    </source>
</evidence>
<dbReference type="CDD" id="cd09274">
    <property type="entry name" value="RNase_HI_RT_Ty3"/>
    <property type="match status" value="1"/>
</dbReference>
<dbReference type="Pfam" id="PF17917">
    <property type="entry name" value="RT_RNaseH"/>
    <property type="match status" value="1"/>
</dbReference>